<dbReference type="EMBL" id="SWBM01000002">
    <property type="protein sequence ID" value="TKC16693.1"/>
    <property type="molecule type" value="Genomic_DNA"/>
</dbReference>
<dbReference type="OrthoDB" id="9797501at2"/>
<dbReference type="InterPro" id="IPR040652">
    <property type="entry name" value="Cry35Ab1_HTH"/>
</dbReference>
<dbReference type="SUPFAM" id="SSF53041">
    <property type="entry name" value="Resolvase-like"/>
    <property type="match status" value="1"/>
</dbReference>
<evidence type="ECO:0000256" key="3">
    <source>
        <dbReference type="ARBA" id="ARBA00023125"/>
    </source>
</evidence>
<accession>A0A4U1D4J2</accession>
<proteinExistence type="inferred from homology"/>
<evidence type="ECO:0000259" key="7">
    <source>
        <dbReference type="PROSITE" id="PS51736"/>
    </source>
</evidence>
<dbReference type="InterPro" id="IPR006119">
    <property type="entry name" value="Resolv_N"/>
</dbReference>
<keyword evidence="3" id="KW-0238">DNA-binding</keyword>
<dbReference type="FunFam" id="3.40.50.1390:FF:000001">
    <property type="entry name" value="DNA recombinase"/>
    <property type="match status" value="1"/>
</dbReference>
<evidence type="ECO:0000313" key="8">
    <source>
        <dbReference type="EMBL" id="TKC16693.1"/>
    </source>
</evidence>
<sequence length="193" mass="22450">MKYGYARVSTTHQDLEVQLQQLKKENCDQIFSEKYTGTNKKREEFQNLINLLQEGDTLVVTKLDRFARSTQDALEIIKDLFNRNIKVHVLNMGIIENTPTGRLIFTIFSAFAEFERDMIVERTQEGKMLAKQNPDFREGRPKKFSRQQINHALSLLGNHSYKQVEDMTGISVSTLVRANKKKRAEKIIEKELI</sequence>
<dbReference type="PROSITE" id="PS00397">
    <property type="entry name" value="RECOMBINASES_1"/>
    <property type="match status" value="1"/>
</dbReference>
<gene>
    <name evidence="8" type="ORF">FA727_11495</name>
</gene>
<dbReference type="SMART" id="SM00857">
    <property type="entry name" value="Resolvase"/>
    <property type="match status" value="1"/>
</dbReference>
<dbReference type="AlphaFoldDB" id="A0A4U1D4J2"/>
<protein>
    <submittedName>
        <fullName evidence="8">Recombinase family protein</fullName>
    </submittedName>
</protein>
<dbReference type="Pfam" id="PF00239">
    <property type="entry name" value="Resolvase"/>
    <property type="match status" value="1"/>
</dbReference>
<dbReference type="InterPro" id="IPR006118">
    <property type="entry name" value="Recombinase_CS"/>
</dbReference>
<dbReference type="RefSeq" id="WP_136831105.1">
    <property type="nucleotide sequence ID" value="NZ_SWBM01000002.1"/>
</dbReference>
<evidence type="ECO:0000256" key="6">
    <source>
        <dbReference type="PROSITE-ProRule" id="PRU10137"/>
    </source>
</evidence>
<keyword evidence="2" id="KW-0229">DNA integration</keyword>
<evidence type="ECO:0000256" key="4">
    <source>
        <dbReference type="ARBA" id="ARBA00023172"/>
    </source>
</evidence>
<dbReference type="Gene3D" id="3.40.50.1390">
    <property type="entry name" value="Resolvase, N-terminal catalytic domain"/>
    <property type="match status" value="1"/>
</dbReference>
<dbReference type="InterPro" id="IPR050639">
    <property type="entry name" value="SSR_resolvase"/>
</dbReference>
<evidence type="ECO:0000256" key="5">
    <source>
        <dbReference type="PIRSR" id="PIRSR606118-50"/>
    </source>
</evidence>
<dbReference type="GO" id="GO:0015074">
    <property type="term" value="P:DNA integration"/>
    <property type="evidence" value="ECO:0007669"/>
    <property type="project" value="UniProtKB-KW"/>
</dbReference>
<evidence type="ECO:0000256" key="2">
    <source>
        <dbReference type="ARBA" id="ARBA00022908"/>
    </source>
</evidence>
<comment type="caution">
    <text evidence="8">The sequence shown here is derived from an EMBL/GenBank/DDBJ whole genome shotgun (WGS) entry which is preliminary data.</text>
</comment>
<reference evidence="8 9" key="1">
    <citation type="journal article" date="2011" name="J. Microbiol.">
        <title>Bacillus kyonggiensis sp. nov., isolated from soil of a lettuce field.</title>
        <authorList>
            <person name="Dong K."/>
            <person name="Lee S."/>
        </authorList>
    </citation>
    <scope>NUCLEOTIDE SEQUENCE [LARGE SCALE GENOMIC DNA]</scope>
    <source>
        <strain evidence="8 9">NB22</strain>
    </source>
</reference>
<dbReference type="PANTHER" id="PTHR30461:SF26">
    <property type="entry name" value="RESOLVASE HOMOLOG YNEB"/>
    <property type="match status" value="1"/>
</dbReference>
<dbReference type="CDD" id="cd03768">
    <property type="entry name" value="SR_ResInv"/>
    <property type="match status" value="1"/>
</dbReference>
<keyword evidence="4" id="KW-0233">DNA recombination</keyword>
<evidence type="ECO:0000256" key="1">
    <source>
        <dbReference type="ARBA" id="ARBA00009913"/>
    </source>
</evidence>
<dbReference type="Pfam" id="PF18010">
    <property type="entry name" value="HTH_49"/>
    <property type="match status" value="1"/>
</dbReference>
<dbReference type="InterPro" id="IPR036162">
    <property type="entry name" value="Resolvase-like_N_sf"/>
</dbReference>
<organism evidence="8 9">
    <name type="scientific">Robertmurraya kyonggiensis</name>
    <dbReference type="NCBI Taxonomy" id="1037680"/>
    <lineage>
        <taxon>Bacteria</taxon>
        <taxon>Bacillati</taxon>
        <taxon>Bacillota</taxon>
        <taxon>Bacilli</taxon>
        <taxon>Bacillales</taxon>
        <taxon>Bacillaceae</taxon>
        <taxon>Robertmurraya</taxon>
    </lineage>
</organism>
<dbReference type="PANTHER" id="PTHR30461">
    <property type="entry name" value="DNA-INVERTASE FROM LAMBDOID PROPHAGE"/>
    <property type="match status" value="1"/>
</dbReference>
<feature type="domain" description="Resolvase/invertase-type recombinase catalytic" evidence="7">
    <location>
        <begin position="1"/>
        <end position="134"/>
    </location>
</feature>
<dbReference type="GO" id="GO:0000150">
    <property type="term" value="F:DNA strand exchange activity"/>
    <property type="evidence" value="ECO:0007669"/>
    <property type="project" value="InterPro"/>
</dbReference>
<name>A0A4U1D4J2_9BACI</name>
<evidence type="ECO:0000313" key="9">
    <source>
        <dbReference type="Proteomes" id="UP000307756"/>
    </source>
</evidence>
<dbReference type="Gene3D" id="1.10.10.60">
    <property type="entry name" value="Homeodomain-like"/>
    <property type="match status" value="1"/>
</dbReference>
<feature type="active site" description="O-(5'-phospho-DNA)-serine intermediate" evidence="5 6">
    <location>
        <position position="9"/>
    </location>
</feature>
<dbReference type="PROSITE" id="PS51736">
    <property type="entry name" value="RECOMBINASES_3"/>
    <property type="match status" value="1"/>
</dbReference>
<comment type="similarity">
    <text evidence="1">Belongs to the site-specific recombinase resolvase family.</text>
</comment>
<dbReference type="GO" id="GO:0003677">
    <property type="term" value="F:DNA binding"/>
    <property type="evidence" value="ECO:0007669"/>
    <property type="project" value="UniProtKB-KW"/>
</dbReference>
<dbReference type="Proteomes" id="UP000307756">
    <property type="component" value="Unassembled WGS sequence"/>
</dbReference>
<keyword evidence="9" id="KW-1185">Reference proteome</keyword>